<feature type="compositionally biased region" description="Basic and acidic residues" evidence="1">
    <location>
        <begin position="144"/>
        <end position="161"/>
    </location>
</feature>
<name>A0A6A4SZS6_SCOMX</name>
<dbReference type="Proteomes" id="UP000438429">
    <property type="component" value="Unassembled WGS sequence"/>
</dbReference>
<evidence type="ECO:0000256" key="1">
    <source>
        <dbReference type="SAM" id="MobiDB-lite"/>
    </source>
</evidence>
<organism evidence="2 3">
    <name type="scientific">Scophthalmus maximus</name>
    <name type="common">Turbot</name>
    <name type="synonym">Psetta maxima</name>
    <dbReference type="NCBI Taxonomy" id="52904"/>
    <lineage>
        <taxon>Eukaryota</taxon>
        <taxon>Metazoa</taxon>
        <taxon>Chordata</taxon>
        <taxon>Craniata</taxon>
        <taxon>Vertebrata</taxon>
        <taxon>Euteleostomi</taxon>
        <taxon>Actinopterygii</taxon>
        <taxon>Neopterygii</taxon>
        <taxon>Teleostei</taxon>
        <taxon>Neoteleostei</taxon>
        <taxon>Acanthomorphata</taxon>
        <taxon>Carangaria</taxon>
        <taxon>Pleuronectiformes</taxon>
        <taxon>Pleuronectoidei</taxon>
        <taxon>Scophthalmidae</taxon>
        <taxon>Scophthalmus</taxon>
    </lineage>
</organism>
<feature type="region of interest" description="Disordered" evidence="1">
    <location>
        <begin position="221"/>
        <end position="244"/>
    </location>
</feature>
<evidence type="ECO:0000313" key="3">
    <source>
        <dbReference type="Proteomes" id="UP000438429"/>
    </source>
</evidence>
<comment type="caution">
    <text evidence="2">The sequence shown here is derived from an EMBL/GenBank/DDBJ whole genome shotgun (WGS) entry which is preliminary data.</text>
</comment>
<dbReference type="EMBL" id="VEVO01000007">
    <property type="protein sequence ID" value="KAF0039343.1"/>
    <property type="molecule type" value="Genomic_DNA"/>
</dbReference>
<feature type="compositionally biased region" description="Polar residues" evidence="1">
    <location>
        <begin position="231"/>
        <end position="244"/>
    </location>
</feature>
<accession>A0A6A4SZS6</accession>
<feature type="region of interest" description="Disordered" evidence="1">
    <location>
        <begin position="138"/>
        <end position="171"/>
    </location>
</feature>
<gene>
    <name evidence="2" type="ORF">F2P81_007578</name>
</gene>
<dbReference type="AlphaFoldDB" id="A0A6A4SZS6"/>
<evidence type="ECO:0000313" key="2">
    <source>
        <dbReference type="EMBL" id="KAF0039343.1"/>
    </source>
</evidence>
<proteinExistence type="predicted"/>
<sequence length="298" mass="34014">MGKNPTINFQKIVIEVVLSGNYRFLDNHWTTAVISQNSMIMQFEHNTFTLDTDLSSTNPMKYQNGVIDKKAQMISILDRNLVSLIVVQAAIKSNWLFACNCMDLMAMTERSSPLEKEVLLNIIKVHFALMKKHPAFSEGAPKTRFQERQREESEKREEGKKKMQCHMPPSSATAISGHILGTTFPPLPHSARRSGRLANEVFSQKVLSMDNKVLRLVDRTQTQRHRRRQNEIQNCKQDSGTGNQMRKSDIVCQHPVPNIPQFYRIVRYRITMSTTAISCKSANILLLPTVGGNLWMLI</sequence>
<reference evidence="2 3" key="1">
    <citation type="submission" date="2019-06" db="EMBL/GenBank/DDBJ databases">
        <title>Draft genomes of female and male turbot (Scophthalmus maximus).</title>
        <authorList>
            <person name="Xu H."/>
            <person name="Xu X.-W."/>
            <person name="Shao C."/>
            <person name="Chen S."/>
        </authorList>
    </citation>
    <scope>NUCLEOTIDE SEQUENCE [LARGE SCALE GENOMIC DNA]</scope>
    <source>
        <strain evidence="2">Ysfricsl-2016a</strain>
        <tissue evidence="2">Blood</tissue>
    </source>
</reference>
<protein>
    <submittedName>
        <fullName evidence="2">Uncharacterized protein</fullName>
    </submittedName>
</protein>